<proteinExistence type="predicted"/>
<dbReference type="AlphaFoldDB" id="A0AAD6VBH5"/>
<reference evidence="2" key="1">
    <citation type="submission" date="2023-03" db="EMBL/GenBank/DDBJ databases">
        <title>Massive genome expansion in bonnet fungi (Mycena s.s.) driven by repeated elements and novel gene families across ecological guilds.</title>
        <authorList>
            <consortium name="Lawrence Berkeley National Laboratory"/>
            <person name="Harder C.B."/>
            <person name="Miyauchi S."/>
            <person name="Viragh M."/>
            <person name="Kuo A."/>
            <person name="Thoen E."/>
            <person name="Andreopoulos B."/>
            <person name="Lu D."/>
            <person name="Skrede I."/>
            <person name="Drula E."/>
            <person name="Henrissat B."/>
            <person name="Morin E."/>
            <person name="Kohler A."/>
            <person name="Barry K."/>
            <person name="LaButti K."/>
            <person name="Morin E."/>
            <person name="Salamov A."/>
            <person name="Lipzen A."/>
            <person name="Mereny Z."/>
            <person name="Hegedus B."/>
            <person name="Baldrian P."/>
            <person name="Stursova M."/>
            <person name="Weitz H."/>
            <person name="Taylor A."/>
            <person name="Grigoriev I.V."/>
            <person name="Nagy L.G."/>
            <person name="Martin F."/>
            <person name="Kauserud H."/>
        </authorList>
    </citation>
    <scope>NUCLEOTIDE SEQUENCE</scope>
    <source>
        <strain evidence="2">9144</strain>
    </source>
</reference>
<evidence type="ECO:0000313" key="3">
    <source>
        <dbReference type="Proteomes" id="UP001219525"/>
    </source>
</evidence>
<name>A0AAD6VBH5_9AGAR</name>
<feature type="coiled-coil region" evidence="1">
    <location>
        <begin position="781"/>
        <end position="818"/>
    </location>
</feature>
<evidence type="ECO:0000313" key="2">
    <source>
        <dbReference type="EMBL" id="KAJ7207469.1"/>
    </source>
</evidence>
<comment type="caution">
    <text evidence="2">The sequence shown here is derived from an EMBL/GenBank/DDBJ whole genome shotgun (WGS) entry which is preliminary data.</text>
</comment>
<sequence>MSSLPLAPSPPIPSQVHYSVKITSKTKLEKLYTWPAGSVLEYPETSATGAIGHLFPVSEIKPTSNVLYSLGQPNGSVKSSSCNLFVGPDSAKIPCKLTFKTCQGIKACPYADLDALASPHVTASREAIAHRLSLEQQEHADCSSSHAILFQKTLSYFAELQKQGCSAPPHEATHYSGEELEERELRMTQLEDARRGHAARPTCNGRLLFRYNSQGRPFVVGSSQISCEHHNRSSNIDHFIDYNAGGGLYHTEYLEALFLNDREAIAEFEEEGFLLSNTGPHASCPTVANISSIKVNCVREHRDVSGNLDNPALIRQSCDCKFLVYEPYPEYAQQCPWVLMVCRGVHSHPIPLPTKTPPRVRDVVFTLLERLDYDLADLTPRRFLRHPSTTSYLRELLPHDEAPTLLDLHPSLGNRDHIRSYIVQVQRTLFPDGTGWDGLLHLKHQQDEELLPEDAYIRVVEEYPALGLDMDDEDDEQDCNIPFRIAICMFRACSDLLLKAKYVQSDISHQRMVGFKEFELGGLQTTSRISIPYCRIYVNRQTAAAHQIIFQKISDLVLHDTGTELRWRHIHATDVHQEVGILHFAMDQHGGQAKGLGLYLHAYAQRYPGKMDLHEDRLLTSLDEYDHLARVARLCTAHIYRNIGKADVSEGVRNLMRSLVCMEHSKWDETIERIIAEGGRAGANWVADKIRSKFAFAAMCWEKSFIPRAIWQVGDNTSNIIESLHADANREGVSCSLVGGVKKGRHFDTLKIKTLWNLGSVGIRPGYARGHVSETTKKSLKRKATAQHRVLEKEDARIENQNKRLKAAYDSRNAAERRLSEGGSQVALERAVRGRDRAQNALEKAVTASRELAGSGSGKVGLLLFETGSCLGAGKMKMMLDWSRNGNFGSGLLNEC</sequence>
<keyword evidence="3" id="KW-1185">Reference proteome</keyword>
<protein>
    <submittedName>
        <fullName evidence="2">Uncharacterized protein</fullName>
    </submittedName>
</protein>
<evidence type="ECO:0000256" key="1">
    <source>
        <dbReference type="SAM" id="Coils"/>
    </source>
</evidence>
<organism evidence="2 3">
    <name type="scientific">Mycena pura</name>
    <dbReference type="NCBI Taxonomy" id="153505"/>
    <lineage>
        <taxon>Eukaryota</taxon>
        <taxon>Fungi</taxon>
        <taxon>Dikarya</taxon>
        <taxon>Basidiomycota</taxon>
        <taxon>Agaricomycotina</taxon>
        <taxon>Agaricomycetes</taxon>
        <taxon>Agaricomycetidae</taxon>
        <taxon>Agaricales</taxon>
        <taxon>Marasmiineae</taxon>
        <taxon>Mycenaceae</taxon>
        <taxon>Mycena</taxon>
    </lineage>
</organism>
<dbReference type="Proteomes" id="UP001219525">
    <property type="component" value="Unassembled WGS sequence"/>
</dbReference>
<accession>A0AAD6VBH5</accession>
<keyword evidence="1" id="KW-0175">Coiled coil</keyword>
<dbReference type="EMBL" id="JARJCW010000036">
    <property type="protein sequence ID" value="KAJ7207469.1"/>
    <property type="molecule type" value="Genomic_DNA"/>
</dbReference>
<gene>
    <name evidence="2" type="ORF">GGX14DRAFT_396297</name>
</gene>